<dbReference type="Proteomes" id="UP000800035">
    <property type="component" value="Unassembled WGS sequence"/>
</dbReference>
<gene>
    <name evidence="3" type="ORF">CC80DRAFT_542506</name>
</gene>
<dbReference type="AlphaFoldDB" id="A0A6A5UEL9"/>
<protein>
    <submittedName>
        <fullName evidence="3">Uncharacterized protein</fullName>
    </submittedName>
</protein>
<dbReference type="EMBL" id="ML976979">
    <property type="protein sequence ID" value="KAF1962182.1"/>
    <property type="molecule type" value="Genomic_DNA"/>
</dbReference>
<sequence length="103" mass="11672">MPAANQTLRTRTNKKARRSTKAEPKLNRVTMILAMNMLGLSIVVGLVGMSLSILGKDHLVWNALAACRTEISEVFERMLRALYHWMIDVAHQYCGKRMEGCRP</sequence>
<feature type="compositionally biased region" description="Polar residues" evidence="1">
    <location>
        <begin position="1"/>
        <end position="10"/>
    </location>
</feature>
<feature type="transmembrane region" description="Helical" evidence="2">
    <location>
        <begin position="31"/>
        <end position="54"/>
    </location>
</feature>
<keyword evidence="2" id="KW-0812">Transmembrane</keyword>
<evidence type="ECO:0000313" key="4">
    <source>
        <dbReference type="Proteomes" id="UP000800035"/>
    </source>
</evidence>
<evidence type="ECO:0000256" key="2">
    <source>
        <dbReference type="SAM" id="Phobius"/>
    </source>
</evidence>
<name>A0A6A5UEL9_9PLEO</name>
<reference evidence="3" key="1">
    <citation type="journal article" date="2020" name="Stud. Mycol.">
        <title>101 Dothideomycetes genomes: a test case for predicting lifestyles and emergence of pathogens.</title>
        <authorList>
            <person name="Haridas S."/>
            <person name="Albert R."/>
            <person name="Binder M."/>
            <person name="Bloem J."/>
            <person name="Labutti K."/>
            <person name="Salamov A."/>
            <person name="Andreopoulos B."/>
            <person name="Baker S."/>
            <person name="Barry K."/>
            <person name="Bills G."/>
            <person name="Bluhm B."/>
            <person name="Cannon C."/>
            <person name="Castanera R."/>
            <person name="Culley D."/>
            <person name="Daum C."/>
            <person name="Ezra D."/>
            <person name="Gonzalez J."/>
            <person name="Henrissat B."/>
            <person name="Kuo A."/>
            <person name="Liang C."/>
            <person name="Lipzen A."/>
            <person name="Lutzoni F."/>
            <person name="Magnuson J."/>
            <person name="Mondo S."/>
            <person name="Nolan M."/>
            <person name="Ohm R."/>
            <person name="Pangilinan J."/>
            <person name="Park H.-J."/>
            <person name="Ramirez L."/>
            <person name="Alfaro M."/>
            <person name="Sun H."/>
            <person name="Tritt A."/>
            <person name="Yoshinaga Y."/>
            <person name="Zwiers L.-H."/>
            <person name="Turgeon B."/>
            <person name="Goodwin S."/>
            <person name="Spatafora J."/>
            <person name="Crous P."/>
            <person name="Grigoriev I."/>
        </authorList>
    </citation>
    <scope>NUCLEOTIDE SEQUENCE</scope>
    <source>
        <strain evidence="3">CBS 675.92</strain>
    </source>
</reference>
<keyword evidence="2" id="KW-1133">Transmembrane helix</keyword>
<organism evidence="3 4">
    <name type="scientific">Byssothecium circinans</name>
    <dbReference type="NCBI Taxonomy" id="147558"/>
    <lineage>
        <taxon>Eukaryota</taxon>
        <taxon>Fungi</taxon>
        <taxon>Dikarya</taxon>
        <taxon>Ascomycota</taxon>
        <taxon>Pezizomycotina</taxon>
        <taxon>Dothideomycetes</taxon>
        <taxon>Pleosporomycetidae</taxon>
        <taxon>Pleosporales</taxon>
        <taxon>Massarineae</taxon>
        <taxon>Massarinaceae</taxon>
        <taxon>Byssothecium</taxon>
    </lineage>
</organism>
<evidence type="ECO:0000256" key="1">
    <source>
        <dbReference type="SAM" id="MobiDB-lite"/>
    </source>
</evidence>
<keyword evidence="2" id="KW-0472">Membrane</keyword>
<accession>A0A6A5UEL9</accession>
<evidence type="ECO:0000313" key="3">
    <source>
        <dbReference type="EMBL" id="KAF1962182.1"/>
    </source>
</evidence>
<proteinExistence type="predicted"/>
<feature type="region of interest" description="Disordered" evidence="1">
    <location>
        <begin position="1"/>
        <end position="22"/>
    </location>
</feature>
<keyword evidence="4" id="KW-1185">Reference proteome</keyword>